<feature type="region of interest" description="Disordered" evidence="1">
    <location>
        <begin position="499"/>
        <end position="519"/>
    </location>
</feature>
<evidence type="ECO:0000256" key="2">
    <source>
        <dbReference type="SAM" id="Phobius"/>
    </source>
</evidence>
<dbReference type="InterPro" id="IPR011989">
    <property type="entry name" value="ARM-like"/>
</dbReference>
<comment type="caution">
    <text evidence="4">The sequence shown here is derived from an EMBL/GenBank/DDBJ whole genome shotgun (WGS) entry which is preliminary data.</text>
</comment>
<dbReference type="Proteomes" id="UP000734854">
    <property type="component" value="Unassembled WGS sequence"/>
</dbReference>
<dbReference type="PANTHER" id="PTHR31355:SF4">
    <property type="entry name" value="TOG DOMAIN-CONTAINING PROTEIN"/>
    <property type="match status" value="1"/>
</dbReference>
<dbReference type="GO" id="GO:0005874">
    <property type="term" value="C:microtubule"/>
    <property type="evidence" value="ECO:0007669"/>
    <property type="project" value="InterPro"/>
</dbReference>
<keyword evidence="2" id="KW-0812">Transmembrane</keyword>
<dbReference type="Pfam" id="PF24714">
    <property type="entry name" value="TOR1L1_N"/>
    <property type="match status" value="1"/>
</dbReference>
<dbReference type="SUPFAM" id="SSF48371">
    <property type="entry name" value="ARM repeat"/>
    <property type="match status" value="1"/>
</dbReference>
<reference evidence="4 5" key="1">
    <citation type="submission" date="2020-08" db="EMBL/GenBank/DDBJ databases">
        <title>Plant Genome Project.</title>
        <authorList>
            <person name="Zhang R.-G."/>
        </authorList>
    </citation>
    <scope>NUCLEOTIDE SEQUENCE [LARGE SCALE GENOMIC DNA]</scope>
    <source>
        <tissue evidence="4">Rhizome</tissue>
    </source>
</reference>
<dbReference type="InterPro" id="IPR057600">
    <property type="entry name" value="TORTIFOLIA1/SINE1-2_N"/>
</dbReference>
<keyword evidence="2" id="KW-0472">Membrane</keyword>
<protein>
    <recommendedName>
        <fullName evidence="3">TORTIFOLIA1/SINE1-2 N-terminal domain-containing protein</fullName>
    </recommendedName>
</protein>
<evidence type="ECO:0000259" key="3">
    <source>
        <dbReference type="Pfam" id="PF24714"/>
    </source>
</evidence>
<dbReference type="EMBL" id="JACMSC010000016">
    <property type="protein sequence ID" value="KAG6483681.1"/>
    <property type="molecule type" value="Genomic_DNA"/>
</dbReference>
<sequence length="681" mass="74434">MGDRVDQEDRIKAVVGLRLEFEEGSIAFKLRSAASSLLLPVEVILSFFPSVSSTPQFVVYLYLDPRLMGRSLSPLLRQELANLDKDADSRRSAMKALKTYAKDLDSKAIPHFLAEVSDTNSAPSVECTISLYEVLARVHGKNIVPQIDNIMSTIMHTLSSSGGSFPLHQACSKVVPAIARYGIDPSMQENEKTRIISSLCKPLSDAVMGTQESLASGAALCLKALVESGNWRFASDELVNEVCLKVAGALEEKATQTNAHMGLVMALAKHNGLIAEAFARSLVRSGLQILATGASENNSQKRLSAIQMINFLMKCVDPRSIASEVFRIIDVMDKCQADDKMPFVRGAAFEALQTAKALGSQKGSRHEISSSPLVGSNFHRRNAKSPLRSRNFSPVRFCSPESQTIESCVTNDAFADSPASVFQAPCEIAHNGRRASRRLWSHDDCAVDVSLKDGLFLKSCSRTDSKFTDFDESFKGKPSDQSDEISGDFSGFMQVSESNLAREDTTPPNPQRSRPQLTIDEIKIYSTPRKLIRSLQESTGNKSECTNSLNNGVLVHQSSNEVEWKQTDIVGSDSQSQNVTANSHGRRFENEGQLGMLNNIKDSKEGQDGTESVSSTADVLESSMCVVLHGDQNILTTNNRRAKYGTTMLGFLSGAFVVIIAMIFLLMMTENDEPPYGLVPT</sequence>
<keyword evidence="5" id="KW-1185">Reference proteome</keyword>
<accession>A0A8J5FEH5</accession>
<name>A0A8J5FEH5_ZINOF</name>
<gene>
    <name evidence="4" type="ORF">ZIOFF_060333</name>
</gene>
<dbReference type="PANTHER" id="PTHR31355">
    <property type="entry name" value="MICROTUBULE-ASSOCIATED PROTEIN TORTIFOLIA1"/>
    <property type="match status" value="1"/>
</dbReference>
<dbReference type="GO" id="GO:0008017">
    <property type="term" value="F:microtubule binding"/>
    <property type="evidence" value="ECO:0007669"/>
    <property type="project" value="InterPro"/>
</dbReference>
<proteinExistence type="predicted"/>
<organism evidence="4 5">
    <name type="scientific">Zingiber officinale</name>
    <name type="common">Ginger</name>
    <name type="synonym">Amomum zingiber</name>
    <dbReference type="NCBI Taxonomy" id="94328"/>
    <lineage>
        <taxon>Eukaryota</taxon>
        <taxon>Viridiplantae</taxon>
        <taxon>Streptophyta</taxon>
        <taxon>Embryophyta</taxon>
        <taxon>Tracheophyta</taxon>
        <taxon>Spermatophyta</taxon>
        <taxon>Magnoliopsida</taxon>
        <taxon>Liliopsida</taxon>
        <taxon>Zingiberales</taxon>
        <taxon>Zingiberaceae</taxon>
        <taxon>Zingiber</taxon>
    </lineage>
</organism>
<feature type="domain" description="TORTIFOLIA1/SINE1-2 N-terminal" evidence="3">
    <location>
        <begin position="85"/>
        <end position="356"/>
    </location>
</feature>
<dbReference type="AlphaFoldDB" id="A0A8J5FEH5"/>
<feature type="transmembrane region" description="Helical" evidence="2">
    <location>
        <begin position="648"/>
        <end position="668"/>
    </location>
</feature>
<dbReference type="InterPro" id="IPR033337">
    <property type="entry name" value="TORTIFOLIA1/SINE1-2"/>
</dbReference>
<evidence type="ECO:0000256" key="1">
    <source>
        <dbReference type="SAM" id="MobiDB-lite"/>
    </source>
</evidence>
<keyword evidence="2" id="KW-1133">Transmembrane helix</keyword>
<evidence type="ECO:0000313" key="4">
    <source>
        <dbReference type="EMBL" id="KAG6483681.1"/>
    </source>
</evidence>
<dbReference type="FunFam" id="1.25.10.10:FF:000275">
    <property type="entry name" value="protein SINE1 isoform X1"/>
    <property type="match status" value="1"/>
</dbReference>
<dbReference type="InterPro" id="IPR016024">
    <property type="entry name" value="ARM-type_fold"/>
</dbReference>
<evidence type="ECO:0000313" key="5">
    <source>
        <dbReference type="Proteomes" id="UP000734854"/>
    </source>
</evidence>
<dbReference type="Gene3D" id="1.25.10.10">
    <property type="entry name" value="Leucine-rich Repeat Variant"/>
    <property type="match status" value="1"/>
</dbReference>